<evidence type="ECO:0000313" key="2">
    <source>
        <dbReference type="Proteomes" id="UP001186974"/>
    </source>
</evidence>
<comment type="caution">
    <text evidence="1">The sequence shown here is derived from an EMBL/GenBank/DDBJ whole genome shotgun (WGS) entry which is preliminary data.</text>
</comment>
<proteinExistence type="predicted"/>
<protein>
    <submittedName>
        <fullName evidence="1">Uncharacterized protein</fullName>
    </submittedName>
</protein>
<dbReference type="Proteomes" id="UP001186974">
    <property type="component" value="Unassembled WGS sequence"/>
</dbReference>
<dbReference type="EMBL" id="JAWDJW010008948">
    <property type="protein sequence ID" value="KAK3059984.1"/>
    <property type="molecule type" value="Genomic_DNA"/>
</dbReference>
<evidence type="ECO:0000313" key="1">
    <source>
        <dbReference type="EMBL" id="KAK3059984.1"/>
    </source>
</evidence>
<gene>
    <name evidence="1" type="ORF">LTS18_009599</name>
</gene>
<keyword evidence="2" id="KW-1185">Reference proteome</keyword>
<feature type="non-terminal residue" evidence="1">
    <location>
        <position position="118"/>
    </location>
</feature>
<reference evidence="1" key="1">
    <citation type="submission" date="2024-09" db="EMBL/GenBank/DDBJ databases">
        <title>Black Yeasts Isolated from many extreme environments.</title>
        <authorList>
            <person name="Coleine C."/>
            <person name="Stajich J.E."/>
            <person name="Selbmann L."/>
        </authorList>
    </citation>
    <scope>NUCLEOTIDE SEQUENCE</scope>
    <source>
        <strain evidence="1">CCFEE 5737</strain>
    </source>
</reference>
<organism evidence="1 2">
    <name type="scientific">Coniosporium uncinatum</name>
    <dbReference type="NCBI Taxonomy" id="93489"/>
    <lineage>
        <taxon>Eukaryota</taxon>
        <taxon>Fungi</taxon>
        <taxon>Dikarya</taxon>
        <taxon>Ascomycota</taxon>
        <taxon>Pezizomycotina</taxon>
        <taxon>Dothideomycetes</taxon>
        <taxon>Dothideomycetes incertae sedis</taxon>
        <taxon>Coniosporium</taxon>
    </lineage>
</organism>
<name>A0ACC3D0P7_9PEZI</name>
<accession>A0ACC3D0P7</accession>
<sequence>MNNWQRHPAGFIPHGASSFRDSGLHFPEFDQGHQRPAAWPSLSSQDAPTTDTSEAQGSESFITTPITFASLQAAAAPSEEDENLRSTDSAYDSESLIGDDTTTLASYITDFRHENGRR</sequence>